<comment type="caution">
    <text evidence="1">The sequence shown here is derived from an EMBL/GenBank/DDBJ whole genome shotgun (WGS) entry which is preliminary data.</text>
</comment>
<organism evidence="1 2">
    <name type="scientific">Guptibacillus hwajinpoensis</name>
    <dbReference type="NCBI Taxonomy" id="208199"/>
    <lineage>
        <taxon>Bacteria</taxon>
        <taxon>Bacillati</taxon>
        <taxon>Bacillota</taxon>
        <taxon>Bacilli</taxon>
        <taxon>Bacillales</taxon>
        <taxon>Guptibacillaceae</taxon>
        <taxon>Guptibacillus</taxon>
    </lineage>
</organism>
<sequence length="221" mass="25237">MIEVLQEMNRHLELESVDTDSFKFYGKVLTDFPYEEMAERMQETAIPEEGNQYVPSAQELEDESIKRFVEKRYFGGMPVQIGYCNGNNSSLGGLEFHKGSEINVAITDFVLLLGHTNDIVDNQFNVNKIKAFFVPKGTAIEMYQTTLHLAPCKVNDEGFKCTVILPEGTNLPLEDSQKEYDPLLFMKNKWLLAHPEHERFRKLGAYQGILGENLTVTYPSK</sequence>
<dbReference type="Pfam" id="PF16161">
    <property type="entry name" value="DUF4867"/>
    <property type="match status" value="1"/>
</dbReference>
<gene>
    <name evidence="1" type="ORF">FBF83_09955</name>
</gene>
<reference evidence="1 2" key="1">
    <citation type="submission" date="2019-04" db="EMBL/GenBank/DDBJ databases">
        <title>Genome sequence of Bacillus hwajinpoensis strain Y2.</title>
        <authorList>
            <person name="Fair J.L."/>
            <person name="Maclea K.S."/>
        </authorList>
    </citation>
    <scope>NUCLEOTIDE SEQUENCE [LARGE SCALE GENOMIC DNA]</scope>
    <source>
        <strain evidence="1 2">Y2</strain>
    </source>
</reference>
<dbReference type="InterPro" id="IPR032358">
    <property type="entry name" value="DUF4867"/>
</dbReference>
<dbReference type="OrthoDB" id="358393at2"/>
<accession>A0A4U1MJM2</accession>
<evidence type="ECO:0000313" key="2">
    <source>
        <dbReference type="Proteomes" id="UP000310541"/>
    </source>
</evidence>
<proteinExistence type="predicted"/>
<evidence type="ECO:0000313" key="1">
    <source>
        <dbReference type="EMBL" id="TKD70921.1"/>
    </source>
</evidence>
<name>A0A4U1MJM2_9BACL</name>
<dbReference type="RefSeq" id="WP_136946995.1">
    <property type="nucleotide sequence ID" value="NZ_SWFM01000002.1"/>
</dbReference>
<dbReference type="AlphaFoldDB" id="A0A4U1MJM2"/>
<protein>
    <submittedName>
        <fullName evidence="1">DUF4867 family protein</fullName>
    </submittedName>
</protein>
<dbReference type="EMBL" id="SWFM01000002">
    <property type="protein sequence ID" value="TKD70921.1"/>
    <property type="molecule type" value="Genomic_DNA"/>
</dbReference>
<dbReference type="Proteomes" id="UP000310541">
    <property type="component" value="Unassembled WGS sequence"/>
</dbReference>